<protein>
    <submittedName>
        <fullName evidence="2">NADH dehydrogenase subunit 6</fullName>
    </submittedName>
</protein>
<gene>
    <name evidence="2" type="primary">ND6</name>
</gene>
<name>A0A2U8LL50_9MOLL</name>
<geneLocation type="mitochondrion" evidence="2"/>
<sequence length="160" mass="17454">MLMTYLLVFLGVTASLFPLLVQPFSLGVFLLVVACVMSFVIGGLFSSWVGMFMFLIYVGGLLVMFVFVLSFLTNLSFSFIWFVLSFLVSGLVSAFFLSNSIGLKSVSLGSFSKEMGLSLFLLEPISSSMFIGLVALLFVIMVAVVKLCCYPGVSVRGYYA</sequence>
<feature type="transmembrane region" description="Helical" evidence="1">
    <location>
        <begin position="79"/>
        <end position="98"/>
    </location>
</feature>
<dbReference type="EMBL" id="MF579532">
    <property type="protein sequence ID" value="AWL21417.1"/>
    <property type="molecule type" value="Genomic_DNA"/>
</dbReference>
<proteinExistence type="predicted"/>
<accession>A0A2U8LL50</accession>
<evidence type="ECO:0000256" key="1">
    <source>
        <dbReference type="SAM" id="Phobius"/>
    </source>
</evidence>
<feature type="transmembrane region" description="Helical" evidence="1">
    <location>
        <begin position="119"/>
        <end position="145"/>
    </location>
</feature>
<keyword evidence="1" id="KW-0472">Membrane</keyword>
<organism evidence="2">
    <name type="scientific">Psilodens balduri</name>
    <dbReference type="NCBI Taxonomy" id="1494734"/>
    <lineage>
        <taxon>Eukaryota</taxon>
        <taxon>Metazoa</taxon>
        <taxon>Spiralia</taxon>
        <taxon>Lophotrochozoa</taxon>
        <taxon>Mollusca</taxon>
        <taxon>Aplacophora</taxon>
        <taxon>Caudofoveata</taxon>
        <taxon>Limifossorimorpha</taxon>
        <taxon>Limifossorida</taxon>
        <taxon>Limifossoridae</taxon>
        <taxon>Psilodens</taxon>
    </lineage>
</organism>
<evidence type="ECO:0000313" key="2">
    <source>
        <dbReference type="EMBL" id="AWL21417.1"/>
    </source>
</evidence>
<keyword evidence="1" id="KW-0812">Transmembrane</keyword>
<keyword evidence="1" id="KW-1133">Transmembrane helix</keyword>
<reference evidence="2" key="1">
    <citation type="journal article" date="2018" name="Mol. Phylogenet. Evol.">
        <title>Mitogenomics reveals phylogenetic relationships of caudofoveate aplacophoran molluscs.</title>
        <authorList>
            <person name="Mikkelsen N.T."/>
            <person name="Kocot K.M."/>
            <person name="Halanych K.M."/>
        </authorList>
    </citation>
    <scope>NUCLEOTIDE SEQUENCE</scope>
</reference>
<feature type="transmembrane region" description="Helical" evidence="1">
    <location>
        <begin position="24"/>
        <end position="45"/>
    </location>
</feature>
<keyword evidence="2" id="KW-0496">Mitochondrion</keyword>
<dbReference type="AlphaFoldDB" id="A0A2U8LL50"/>
<feature type="transmembrane region" description="Helical" evidence="1">
    <location>
        <begin position="52"/>
        <end position="73"/>
    </location>
</feature>